<dbReference type="EnsemblPlants" id="ONIVA01G35660.1">
    <property type="protein sequence ID" value="ONIVA01G35660.1"/>
    <property type="gene ID" value="ONIVA01G35660"/>
</dbReference>
<keyword evidence="2" id="KW-1185">Reference proteome</keyword>
<protein>
    <submittedName>
        <fullName evidence="1">Uncharacterized protein</fullName>
    </submittedName>
</protein>
<dbReference type="AlphaFoldDB" id="A0A0E0FTA2"/>
<name>A0A0E0FTA2_ORYNI</name>
<evidence type="ECO:0000313" key="2">
    <source>
        <dbReference type="Proteomes" id="UP000006591"/>
    </source>
</evidence>
<dbReference type="Proteomes" id="UP000006591">
    <property type="component" value="Chromosome 1"/>
</dbReference>
<dbReference type="Gramene" id="ONIVA01G35660.1">
    <property type="protein sequence ID" value="ONIVA01G35660.1"/>
    <property type="gene ID" value="ONIVA01G35660"/>
</dbReference>
<accession>A0A0E0FTA2</accession>
<proteinExistence type="predicted"/>
<reference evidence="1" key="1">
    <citation type="submission" date="2015-04" db="UniProtKB">
        <authorList>
            <consortium name="EnsemblPlants"/>
        </authorList>
    </citation>
    <scope>IDENTIFICATION</scope>
    <source>
        <strain evidence="1">SL10</strain>
    </source>
</reference>
<reference evidence="1" key="2">
    <citation type="submission" date="2018-04" db="EMBL/GenBank/DDBJ databases">
        <title>OnivRS2 (Oryza nivara Reference Sequence Version 2).</title>
        <authorList>
            <person name="Zhang J."/>
            <person name="Kudrna D."/>
            <person name="Lee S."/>
            <person name="Talag J."/>
            <person name="Rajasekar S."/>
            <person name="Welchert J."/>
            <person name="Hsing Y.-I."/>
            <person name="Wing R.A."/>
        </authorList>
    </citation>
    <scope>NUCLEOTIDE SEQUENCE [LARGE SCALE GENOMIC DNA]</scope>
</reference>
<evidence type="ECO:0000313" key="1">
    <source>
        <dbReference type="EnsemblPlants" id="ONIVA01G35660.1"/>
    </source>
</evidence>
<sequence>MRPHLSTASLIDPLNISIFALRIITVLSAFIRSTCSLRAVNRMQPVSSPMRHSAILVGRAAGPAPAPAAARPFWTTVLELSTLATSVWPPVPGLSWSTLTNTGFLFAAAAAMGTEKRTLESSNG</sequence>
<organism evidence="1">
    <name type="scientific">Oryza nivara</name>
    <name type="common">Indian wild rice</name>
    <name type="synonym">Oryza sativa f. spontanea</name>
    <dbReference type="NCBI Taxonomy" id="4536"/>
    <lineage>
        <taxon>Eukaryota</taxon>
        <taxon>Viridiplantae</taxon>
        <taxon>Streptophyta</taxon>
        <taxon>Embryophyta</taxon>
        <taxon>Tracheophyta</taxon>
        <taxon>Spermatophyta</taxon>
        <taxon>Magnoliopsida</taxon>
        <taxon>Liliopsida</taxon>
        <taxon>Poales</taxon>
        <taxon>Poaceae</taxon>
        <taxon>BOP clade</taxon>
        <taxon>Oryzoideae</taxon>
        <taxon>Oryzeae</taxon>
        <taxon>Oryzinae</taxon>
        <taxon>Oryza</taxon>
    </lineage>
</organism>